<dbReference type="Pfam" id="PF13560">
    <property type="entry name" value="HTH_31"/>
    <property type="match status" value="1"/>
</dbReference>
<dbReference type="EMBL" id="LLZU01000036">
    <property type="protein sequence ID" value="KRV47603.1"/>
    <property type="molecule type" value="Genomic_DNA"/>
</dbReference>
<dbReference type="PROSITE" id="PS50943">
    <property type="entry name" value="HTH_CROC1"/>
    <property type="match status" value="1"/>
</dbReference>
<keyword evidence="3" id="KW-1185">Reference proteome</keyword>
<dbReference type="AlphaFoldDB" id="A0A0T6LND5"/>
<accession>A0A0T6LND5</accession>
<dbReference type="eggNOG" id="COG1476">
    <property type="taxonomic scope" value="Bacteria"/>
</dbReference>
<dbReference type="RefSeq" id="WP_018386198.1">
    <property type="nucleotide sequence ID" value="NZ_LLZU01000036.1"/>
</dbReference>
<evidence type="ECO:0000259" key="1">
    <source>
        <dbReference type="PROSITE" id="PS50943"/>
    </source>
</evidence>
<keyword evidence="2" id="KW-0238">DNA-binding</keyword>
<gene>
    <name evidence="2" type="ORF">AQ490_06845</name>
</gene>
<dbReference type="OrthoDB" id="2897536at2"/>
<feature type="domain" description="HTH cro/C1-type" evidence="1">
    <location>
        <begin position="15"/>
        <end position="68"/>
    </location>
</feature>
<comment type="caution">
    <text evidence="2">The sequence shown here is derived from an EMBL/GenBank/DDBJ whole genome shotgun (WGS) entry which is preliminary data.</text>
</comment>
<dbReference type="InterPro" id="IPR001387">
    <property type="entry name" value="Cro/C1-type_HTH"/>
</dbReference>
<dbReference type="GO" id="GO:0003677">
    <property type="term" value="F:DNA binding"/>
    <property type="evidence" value="ECO:0007669"/>
    <property type="project" value="UniProtKB-KW"/>
</dbReference>
<protein>
    <submittedName>
        <fullName evidence="2">DNA-binding protein</fullName>
    </submittedName>
</protein>
<dbReference type="Proteomes" id="UP000050867">
    <property type="component" value="Unassembled WGS sequence"/>
</dbReference>
<sequence length="270" mass="29961">MPNAYGEPNAYGDWLKTQRQAAGLTQEQLAEAAIMTRTHIAHLEAGRRIPSKEDARRLDQALGTGDVLSNFLPQRDDTVADYFEPARHLEQQATEIREFALTFVPGILQTEAYARFVIGAAYPALGEEERDRHVATRLGRGKILADPMTPDMWVLLDEASLRRAVGGPDVMAEQISHIVRLAESGRIRAHVLPFSVGYHQLMAGALTLMWFEDQPPVAYSEGLTIGKVHDSPAVVRRLQGRYALGLSEALPTKESLALLRATAREYGRHE</sequence>
<dbReference type="Pfam" id="PF19054">
    <property type="entry name" value="DUF5753"/>
    <property type="match status" value="1"/>
</dbReference>
<dbReference type="SMART" id="SM00530">
    <property type="entry name" value="HTH_XRE"/>
    <property type="match status" value="1"/>
</dbReference>
<dbReference type="InterPro" id="IPR010982">
    <property type="entry name" value="Lambda_DNA-bd_dom_sf"/>
</dbReference>
<proteinExistence type="predicted"/>
<reference evidence="2 3" key="1">
    <citation type="submission" date="2015-10" db="EMBL/GenBank/DDBJ databases">
        <title>Draft genome sequence of pyrrolomycin-producing Streptomyces vitaminophilus.</title>
        <authorList>
            <person name="Graham D.E."/>
            <person name="Mahan K.M."/>
            <person name="Klingeman D.M."/>
            <person name="Hettich R.L."/>
            <person name="Parry R.J."/>
        </authorList>
    </citation>
    <scope>NUCLEOTIDE SEQUENCE [LARGE SCALE GENOMIC DNA]</scope>
    <source>
        <strain evidence="2 3">ATCC 31673</strain>
    </source>
</reference>
<name>A0A0T6LND5_WENVI</name>
<dbReference type="SUPFAM" id="SSF47413">
    <property type="entry name" value="lambda repressor-like DNA-binding domains"/>
    <property type="match status" value="1"/>
</dbReference>
<dbReference type="Gene3D" id="1.10.260.40">
    <property type="entry name" value="lambda repressor-like DNA-binding domains"/>
    <property type="match status" value="1"/>
</dbReference>
<dbReference type="InterPro" id="IPR043917">
    <property type="entry name" value="DUF5753"/>
</dbReference>
<dbReference type="CDD" id="cd00093">
    <property type="entry name" value="HTH_XRE"/>
    <property type="match status" value="1"/>
</dbReference>
<evidence type="ECO:0000313" key="2">
    <source>
        <dbReference type="EMBL" id="KRV47603.1"/>
    </source>
</evidence>
<dbReference type="STRING" id="76728.AQ490_06845"/>
<organism evidence="2 3">
    <name type="scientific">Wenjunlia vitaminophila</name>
    <name type="common">Streptomyces vitaminophilus</name>
    <dbReference type="NCBI Taxonomy" id="76728"/>
    <lineage>
        <taxon>Bacteria</taxon>
        <taxon>Bacillati</taxon>
        <taxon>Actinomycetota</taxon>
        <taxon>Actinomycetes</taxon>
        <taxon>Kitasatosporales</taxon>
        <taxon>Streptomycetaceae</taxon>
        <taxon>Wenjunlia</taxon>
    </lineage>
</organism>
<evidence type="ECO:0000313" key="3">
    <source>
        <dbReference type="Proteomes" id="UP000050867"/>
    </source>
</evidence>